<reference evidence="1 2" key="1">
    <citation type="submission" date="2023-02" db="EMBL/GenBank/DDBJ databases">
        <title>Genome sequence of Sphingomonas naphthae.</title>
        <authorList>
            <person name="Kim S."/>
            <person name="Heo J."/>
            <person name="Kwon S.-W."/>
        </authorList>
    </citation>
    <scope>NUCLEOTIDE SEQUENCE [LARGE SCALE GENOMIC DNA]</scope>
    <source>
        <strain evidence="1 2">KACC 18716</strain>
    </source>
</reference>
<evidence type="ECO:0008006" key="3">
    <source>
        <dbReference type="Google" id="ProtNLM"/>
    </source>
</evidence>
<dbReference type="RefSeq" id="WP_273686494.1">
    <property type="nucleotide sequence ID" value="NZ_CP117411.1"/>
</dbReference>
<sequence length="101" mass="11060">MPMSRFFLVTCAVALIAAPAATQRSARREQDAAFAARQSGQVKPLREIEGRVLPRMAGASYIGPEYDSRSGNYRLKFMRGDSVIWIDVDGHTGDIIGRSGD</sequence>
<dbReference type="Proteomes" id="UP001220395">
    <property type="component" value="Chromosome"/>
</dbReference>
<accession>A0ABY7TH39</accession>
<evidence type="ECO:0000313" key="1">
    <source>
        <dbReference type="EMBL" id="WCT72528.1"/>
    </source>
</evidence>
<gene>
    <name evidence="1" type="ORF">PQ455_12890</name>
</gene>
<dbReference type="EMBL" id="CP117411">
    <property type="protein sequence ID" value="WCT72528.1"/>
    <property type="molecule type" value="Genomic_DNA"/>
</dbReference>
<proteinExistence type="predicted"/>
<evidence type="ECO:0000313" key="2">
    <source>
        <dbReference type="Proteomes" id="UP001220395"/>
    </source>
</evidence>
<name>A0ABY7TH39_9SPHN</name>
<protein>
    <recommendedName>
        <fullName evidence="3">PepSY domain-containing protein</fullName>
    </recommendedName>
</protein>
<keyword evidence="2" id="KW-1185">Reference proteome</keyword>
<organism evidence="1 2">
    <name type="scientific">Sphingomonas naphthae</name>
    <dbReference type="NCBI Taxonomy" id="1813468"/>
    <lineage>
        <taxon>Bacteria</taxon>
        <taxon>Pseudomonadati</taxon>
        <taxon>Pseudomonadota</taxon>
        <taxon>Alphaproteobacteria</taxon>
        <taxon>Sphingomonadales</taxon>
        <taxon>Sphingomonadaceae</taxon>
        <taxon>Sphingomonas</taxon>
    </lineage>
</organism>